<dbReference type="Pfam" id="PF00096">
    <property type="entry name" value="zf-C2H2"/>
    <property type="match status" value="3"/>
</dbReference>
<evidence type="ECO:0000256" key="8">
    <source>
        <dbReference type="SAM" id="MobiDB-lite"/>
    </source>
</evidence>
<gene>
    <name evidence="10" type="ORF">CDAUBV1_LOCUS16031</name>
</gene>
<protein>
    <recommendedName>
        <fullName evidence="9">C2H2-type domain-containing protein</fullName>
    </recommendedName>
</protein>
<keyword evidence="2" id="KW-0479">Metal-binding</keyword>
<dbReference type="EMBL" id="CAXLJL010000778">
    <property type="protein sequence ID" value="CAL5140736.1"/>
    <property type="molecule type" value="Genomic_DNA"/>
</dbReference>
<evidence type="ECO:0000313" key="10">
    <source>
        <dbReference type="EMBL" id="CAL5140736.1"/>
    </source>
</evidence>
<name>A0AAV2TX10_CALDB</name>
<keyword evidence="5" id="KW-0862">Zinc</keyword>
<evidence type="ECO:0000256" key="2">
    <source>
        <dbReference type="ARBA" id="ARBA00022723"/>
    </source>
</evidence>
<keyword evidence="3" id="KW-0677">Repeat</keyword>
<dbReference type="PANTHER" id="PTHR23235:SF164">
    <property type="entry name" value="C2H2-TYPE DOMAIN-CONTAINING PROTEIN"/>
    <property type="match status" value="1"/>
</dbReference>
<evidence type="ECO:0000256" key="4">
    <source>
        <dbReference type="ARBA" id="ARBA00022771"/>
    </source>
</evidence>
<dbReference type="AlphaFoldDB" id="A0AAV2TX10"/>
<dbReference type="SUPFAM" id="SSF57667">
    <property type="entry name" value="beta-beta-alpha zinc fingers"/>
    <property type="match status" value="2"/>
</dbReference>
<evidence type="ECO:0000259" key="9">
    <source>
        <dbReference type="PROSITE" id="PS50157"/>
    </source>
</evidence>
<evidence type="ECO:0000256" key="7">
    <source>
        <dbReference type="PROSITE-ProRule" id="PRU00042"/>
    </source>
</evidence>
<comment type="subcellular location">
    <subcellularLocation>
        <location evidence="1">Nucleus</location>
    </subcellularLocation>
</comment>
<evidence type="ECO:0000256" key="5">
    <source>
        <dbReference type="ARBA" id="ARBA00022833"/>
    </source>
</evidence>
<feature type="compositionally biased region" description="Polar residues" evidence="8">
    <location>
        <begin position="414"/>
        <end position="424"/>
    </location>
</feature>
<dbReference type="FunFam" id="3.30.160.60:FF:000125">
    <property type="entry name" value="Putative zinc finger protein 143"/>
    <property type="match status" value="1"/>
</dbReference>
<dbReference type="FunFam" id="3.30.160.60:FF:000018">
    <property type="entry name" value="Krueppel-like factor 15"/>
    <property type="match status" value="1"/>
</dbReference>
<dbReference type="FunFam" id="3.30.160.60:FF:000624">
    <property type="entry name" value="zinc finger protein 697"/>
    <property type="match status" value="1"/>
</dbReference>
<comment type="caution">
    <text evidence="10">The sequence shown here is derived from an EMBL/GenBank/DDBJ whole genome shotgun (WGS) entry which is preliminary data.</text>
</comment>
<feature type="domain" description="C2H2-type" evidence="9">
    <location>
        <begin position="359"/>
        <end position="388"/>
    </location>
</feature>
<dbReference type="GO" id="GO:0000978">
    <property type="term" value="F:RNA polymerase II cis-regulatory region sequence-specific DNA binding"/>
    <property type="evidence" value="ECO:0007669"/>
    <property type="project" value="TreeGrafter"/>
</dbReference>
<dbReference type="PROSITE" id="PS00028">
    <property type="entry name" value="ZINC_FINGER_C2H2_1"/>
    <property type="match status" value="3"/>
</dbReference>
<evidence type="ECO:0000313" key="11">
    <source>
        <dbReference type="Proteomes" id="UP001497525"/>
    </source>
</evidence>
<evidence type="ECO:0000256" key="3">
    <source>
        <dbReference type="ARBA" id="ARBA00022737"/>
    </source>
</evidence>
<evidence type="ECO:0000256" key="6">
    <source>
        <dbReference type="ARBA" id="ARBA00023242"/>
    </source>
</evidence>
<reference evidence="10" key="1">
    <citation type="submission" date="2024-06" db="EMBL/GenBank/DDBJ databases">
        <authorList>
            <person name="Liu X."/>
            <person name="Lenzi L."/>
            <person name="Haldenby T S."/>
            <person name="Uol C."/>
        </authorList>
    </citation>
    <scope>NUCLEOTIDE SEQUENCE</scope>
</reference>
<dbReference type="Proteomes" id="UP001497525">
    <property type="component" value="Unassembled WGS sequence"/>
</dbReference>
<proteinExistence type="predicted"/>
<dbReference type="SMART" id="SM00355">
    <property type="entry name" value="ZnF_C2H2"/>
    <property type="match status" value="3"/>
</dbReference>
<accession>A0AAV2TX10</accession>
<feature type="region of interest" description="Disordered" evidence="8">
    <location>
        <begin position="412"/>
        <end position="435"/>
    </location>
</feature>
<dbReference type="Gene3D" id="3.30.160.60">
    <property type="entry name" value="Classic Zinc Finger"/>
    <property type="match status" value="3"/>
</dbReference>
<feature type="domain" description="C2H2-type" evidence="9">
    <location>
        <begin position="389"/>
        <end position="416"/>
    </location>
</feature>
<sequence>MVGTVGVHYNLDKMCDIQAAEVLLSLSNTQDSDWLRNLRYKEFGNDTAESNKISKTGDDQSTIERNFHRNLKFKLDRIRSSRNIGKNVSYKSPEYRPVQSNSDGMIYPEEVCRESSTCISNSKMNWIRNEFLARFYGACQDYRPPLTFPPSEHFWSEAKGSALPKDPGFVSDRPCAAVPGMYSVRQYNTANEAVSPSNSDRSCSLFDYDSPSPQRRLSEAGHSYSACTSVENRQEYLDTKVGVGQTDVLNSAIHRSQPFYSLTPEKLAASASSGSLDSCYSASSVQSPLHCHSGDSDGVRFYSSTPSPPLAEERIQPEKKSSVARVKTHRCTFEGCNKAYFKSSHLKAHIRVHTGEKPYVCDWALCGRRFARSDELSRHRRAHTGERNFICPQCPRRFSRSDHLTKHLRRHAVQQAQENTSTSDIGMDQMMDLTN</sequence>
<dbReference type="PANTHER" id="PTHR23235">
    <property type="entry name" value="KRUEPPEL-LIKE TRANSCRIPTION FACTOR"/>
    <property type="match status" value="1"/>
</dbReference>
<feature type="domain" description="C2H2-type" evidence="9">
    <location>
        <begin position="329"/>
        <end position="358"/>
    </location>
</feature>
<dbReference type="GO" id="GO:0008270">
    <property type="term" value="F:zinc ion binding"/>
    <property type="evidence" value="ECO:0007669"/>
    <property type="project" value="UniProtKB-KW"/>
</dbReference>
<organism evidence="10 11">
    <name type="scientific">Calicophoron daubneyi</name>
    <name type="common">Rumen fluke</name>
    <name type="synonym">Paramphistomum daubneyi</name>
    <dbReference type="NCBI Taxonomy" id="300641"/>
    <lineage>
        <taxon>Eukaryota</taxon>
        <taxon>Metazoa</taxon>
        <taxon>Spiralia</taxon>
        <taxon>Lophotrochozoa</taxon>
        <taxon>Platyhelminthes</taxon>
        <taxon>Trematoda</taxon>
        <taxon>Digenea</taxon>
        <taxon>Plagiorchiida</taxon>
        <taxon>Pronocephalata</taxon>
        <taxon>Paramphistomoidea</taxon>
        <taxon>Paramphistomidae</taxon>
        <taxon>Calicophoron</taxon>
    </lineage>
</organism>
<evidence type="ECO:0000256" key="1">
    <source>
        <dbReference type="ARBA" id="ARBA00004123"/>
    </source>
</evidence>
<dbReference type="GO" id="GO:0000981">
    <property type="term" value="F:DNA-binding transcription factor activity, RNA polymerase II-specific"/>
    <property type="evidence" value="ECO:0007669"/>
    <property type="project" value="TreeGrafter"/>
</dbReference>
<dbReference type="GO" id="GO:0005634">
    <property type="term" value="C:nucleus"/>
    <property type="evidence" value="ECO:0007669"/>
    <property type="project" value="UniProtKB-SubCell"/>
</dbReference>
<keyword evidence="4 7" id="KW-0863">Zinc-finger</keyword>
<dbReference type="InterPro" id="IPR036236">
    <property type="entry name" value="Znf_C2H2_sf"/>
</dbReference>
<dbReference type="InterPro" id="IPR013087">
    <property type="entry name" value="Znf_C2H2_type"/>
</dbReference>
<dbReference type="PROSITE" id="PS50157">
    <property type="entry name" value="ZINC_FINGER_C2H2_2"/>
    <property type="match status" value="3"/>
</dbReference>
<keyword evidence="6" id="KW-0539">Nucleus</keyword>